<protein>
    <submittedName>
        <fullName evidence="2">Uncharacterized protein</fullName>
    </submittedName>
</protein>
<dbReference type="EMBL" id="BKAD01000030">
    <property type="protein sequence ID" value="GEP31472.1"/>
    <property type="molecule type" value="Genomic_DNA"/>
</dbReference>
<evidence type="ECO:0000313" key="2">
    <source>
        <dbReference type="EMBL" id="GEP31472.1"/>
    </source>
</evidence>
<organism evidence="2 3">
    <name type="scientific">Sulfuriferula plumbiphila</name>
    <dbReference type="NCBI Taxonomy" id="171865"/>
    <lineage>
        <taxon>Bacteria</taxon>
        <taxon>Pseudomonadati</taxon>
        <taxon>Pseudomonadota</taxon>
        <taxon>Betaproteobacteria</taxon>
        <taxon>Nitrosomonadales</taxon>
        <taxon>Sulfuricellaceae</taxon>
        <taxon>Sulfuriferula</taxon>
    </lineage>
</organism>
<dbReference type="AlphaFoldDB" id="A0A512LAI8"/>
<feature type="region of interest" description="Disordered" evidence="1">
    <location>
        <begin position="44"/>
        <end position="68"/>
    </location>
</feature>
<keyword evidence="3" id="KW-1185">Reference proteome</keyword>
<proteinExistence type="predicted"/>
<evidence type="ECO:0000313" key="3">
    <source>
        <dbReference type="Proteomes" id="UP000321337"/>
    </source>
</evidence>
<comment type="caution">
    <text evidence="2">The sequence shown here is derived from an EMBL/GenBank/DDBJ whole genome shotgun (WGS) entry which is preliminary data.</text>
</comment>
<sequence>MKMAEALALGCGGVDFSAHDGALMAQESVALYPCGLNPQPPEQISKGAPYCSGARTTRTGNSDYGMLS</sequence>
<gene>
    <name evidence="2" type="ORF">TPL01_26100</name>
</gene>
<accession>A0A512LAI8</accession>
<name>A0A512LAI8_9PROT</name>
<reference evidence="2 3" key="1">
    <citation type="submission" date="2019-07" db="EMBL/GenBank/DDBJ databases">
        <title>Whole genome shotgun sequence of Thiobacillus plumbophilus NBRC 107929.</title>
        <authorList>
            <person name="Hosoyama A."/>
            <person name="Uohara A."/>
            <person name="Ohji S."/>
            <person name="Ichikawa N."/>
        </authorList>
    </citation>
    <scope>NUCLEOTIDE SEQUENCE [LARGE SCALE GENOMIC DNA]</scope>
    <source>
        <strain evidence="2 3">NBRC 107929</strain>
    </source>
</reference>
<dbReference type="Proteomes" id="UP000321337">
    <property type="component" value="Unassembled WGS sequence"/>
</dbReference>
<evidence type="ECO:0000256" key="1">
    <source>
        <dbReference type="SAM" id="MobiDB-lite"/>
    </source>
</evidence>